<name>A0ABS9P6A3_9GAMM</name>
<dbReference type="RefSeq" id="WP_238976445.1">
    <property type="nucleotide sequence ID" value="NZ_JABFUC010000004.1"/>
</dbReference>
<evidence type="ECO:0000313" key="2">
    <source>
        <dbReference type="Proteomes" id="UP000814385"/>
    </source>
</evidence>
<accession>A0ABS9P6A3</accession>
<protein>
    <submittedName>
        <fullName evidence="1">Uncharacterized protein</fullName>
    </submittedName>
</protein>
<comment type="caution">
    <text evidence="1">The sequence shown here is derived from an EMBL/GenBank/DDBJ whole genome shotgun (WGS) entry which is preliminary data.</text>
</comment>
<gene>
    <name evidence="1" type="ORF">HOP52_05895</name>
</gene>
<reference evidence="1 2" key="1">
    <citation type="submission" date="2020-05" db="EMBL/GenBank/DDBJ databases">
        <title>Comparative genomic analysis of denitrifying bacteria from Halomonas genus.</title>
        <authorList>
            <person name="Wang L."/>
            <person name="Shao Z."/>
        </authorList>
    </citation>
    <scope>NUCLEOTIDE SEQUENCE [LARGE SCALE GENOMIC DNA]</scope>
    <source>
        <strain evidence="1 2">A4</strain>
    </source>
</reference>
<dbReference type="EMBL" id="JABFUC010000004">
    <property type="protein sequence ID" value="MCG6657304.1"/>
    <property type="molecule type" value="Genomic_DNA"/>
</dbReference>
<proteinExistence type="predicted"/>
<sequence>MSMIAVYDSSTSESGAFADRVVDVSVSQVLSRTHEGVYLESLQEIDAFLEALKLSAVEANKRIRLR</sequence>
<keyword evidence="2" id="KW-1185">Reference proteome</keyword>
<dbReference type="Proteomes" id="UP000814385">
    <property type="component" value="Unassembled WGS sequence"/>
</dbReference>
<organism evidence="1 2">
    <name type="scientific">Billgrantia campisalis</name>
    <dbReference type="NCBI Taxonomy" id="74661"/>
    <lineage>
        <taxon>Bacteria</taxon>
        <taxon>Pseudomonadati</taxon>
        <taxon>Pseudomonadota</taxon>
        <taxon>Gammaproteobacteria</taxon>
        <taxon>Oceanospirillales</taxon>
        <taxon>Halomonadaceae</taxon>
        <taxon>Billgrantia</taxon>
    </lineage>
</organism>
<evidence type="ECO:0000313" key="1">
    <source>
        <dbReference type="EMBL" id="MCG6657304.1"/>
    </source>
</evidence>